<dbReference type="InterPro" id="IPR011701">
    <property type="entry name" value="MFS"/>
</dbReference>
<evidence type="ECO:0000256" key="2">
    <source>
        <dbReference type="ARBA" id="ARBA00022448"/>
    </source>
</evidence>
<evidence type="ECO:0000256" key="4">
    <source>
        <dbReference type="ARBA" id="ARBA00022989"/>
    </source>
</evidence>
<dbReference type="PANTHER" id="PTHR43791:SF91">
    <property type="entry name" value="MAJOR FACILITATOR SUPERFAMILY (MFS) PROFILE DOMAIN-CONTAINING PROTEIN-RELATED"/>
    <property type="match status" value="1"/>
</dbReference>
<evidence type="ECO:0000256" key="6">
    <source>
        <dbReference type="SAM" id="Phobius"/>
    </source>
</evidence>
<dbReference type="EMBL" id="JAANER010000003">
    <property type="protein sequence ID" value="KAG9192175.1"/>
    <property type="molecule type" value="Genomic_DNA"/>
</dbReference>
<keyword evidence="2" id="KW-0813">Transport</keyword>
<reference evidence="8" key="1">
    <citation type="submission" date="2021-07" db="EMBL/GenBank/DDBJ databases">
        <title>Genome Resource of American Ginseng Black Spot Pathogen Alternaria panax.</title>
        <authorList>
            <person name="Qiu C."/>
            <person name="Wang W."/>
            <person name="Liu Z."/>
        </authorList>
    </citation>
    <scope>NUCLEOTIDE SEQUENCE</scope>
    <source>
        <strain evidence="8">BNCC115425</strain>
    </source>
</reference>
<organism evidence="8 9">
    <name type="scientific">Alternaria panax</name>
    <dbReference type="NCBI Taxonomy" id="48097"/>
    <lineage>
        <taxon>Eukaryota</taxon>
        <taxon>Fungi</taxon>
        <taxon>Dikarya</taxon>
        <taxon>Ascomycota</taxon>
        <taxon>Pezizomycotina</taxon>
        <taxon>Dothideomycetes</taxon>
        <taxon>Pleosporomycetidae</taxon>
        <taxon>Pleosporales</taxon>
        <taxon>Pleosporineae</taxon>
        <taxon>Pleosporaceae</taxon>
        <taxon>Alternaria</taxon>
        <taxon>Alternaria sect. Panax</taxon>
    </lineage>
</organism>
<dbReference type="GO" id="GO:0016020">
    <property type="term" value="C:membrane"/>
    <property type="evidence" value="ECO:0007669"/>
    <property type="project" value="UniProtKB-SubCell"/>
</dbReference>
<name>A0AAD4NSQ7_9PLEO</name>
<keyword evidence="3 6" id="KW-0812">Transmembrane</keyword>
<feature type="transmembrane region" description="Helical" evidence="6">
    <location>
        <begin position="311"/>
        <end position="329"/>
    </location>
</feature>
<feature type="transmembrane region" description="Helical" evidence="6">
    <location>
        <begin position="43"/>
        <end position="61"/>
    </location>
</feature>
<dbReference type="Pfam" id="PF07690">
    <property type="entry name" value="MFS_1"/>
    <property type="match status" value="1"/>
</dbReference>
<proteinExistence type="predicted"/>
<accession>A0AAD4NSQ7</accession>
<feature type="transmembrane region" description="Helical" evidence="6">
    <location>
        <begin position="274"/>
        <end position="291"/>
    </location>
</feature>
<protein>
    <submittedName>
        <fullName evidence="8">Transporter</fullName>
    </submittedName>
</protein>
<evidence type="ECO:0000256" key="1">
    <source>
        <dbReference type="ARBA" id="ARBA00004141"/>
    </source>
</evidence>
<feature type="transmembrane region" description="Helical" evidence="6">
    <location>
        <begin position="432"/>
        <end position="453"/>
    </location>
</feature>
<dbReference type="FunFam" id="1.20.1250.20:FF:000068">
    <property type="entry name" value="MFS general substrate transporter"/>
    <property type="match status" value="1"/>
</dbReference>
<feature type="transmembrane region" description="Helical" evidence="6">
    <location>
        <begin position="341"/>
        <end position="359"/>
    </location>
</feature>
<dbReference type="Gene3D" id="1.20.1250.20">
    <property type="entry name" value="MFS general substrate transporter like domains"/>
    <property type="match status" value="2"/>
</dbReference>
<feature type="transmembrane region" description="Helical" evidence="6">
    <location>
        <begin position="111"/>
        <end position="133"/>
    </location>
</feature>
<dbReference type="SUPFAM" id="SSF103473">
    <property type="entry name" value="MFS general substrate transporter"/>
    <property type="match status" value="1"/>
</dbReference>
<dbReference type="PANTHER" id="PTHR43791">
    <property type="entry name" value="PERMEASE-RELATED"/>
    <property type="match status" value="1"/>
</dbReference>
<feature type="transmembrane region" description="Helical" evidence="6">
    <location>
        <begin position="171"/>
        <end position="191"/>
    </location>
</feature>
<evidence type="ECO:0000313" key="9">
    <source>
        <dbReference type="Proteomes" id="UP001199106"/>
    </source>
</evidence>
<keyword evidence="9" id="KW-1185">Reference proteome</keyword>
<feature type="transmembrane region" description="Helical" evidence="6">
    <location>
        <begin position="139"/>
        <end position="159"/>
    </location>
</feature>
<dbReference type="InterPro" id="IPR020846">
    <property type="entry name" value="MFS_dom"/>
</dbReference>
<dbReference type="InterPro" id="IPR036259">
    <property type="entry name" value="MFS_trans_sf"/>
</dbReference>
<comment type="caution">
    <text evidence="8">The sequence shown here is derived from an EMBL/GenBank/DDBJ whole genome shotgun (WGS) entry which is preliminary data.</text>
</comment>
<dbReference type="Proteomes" id="UP001199106">
    <property type="component" value="Unassembled WGS sequence"/>
</dbReference>
<keyword evidence="5 6" id="KW-0472">Membrane</keyword>
<feature type="transmembrane region" description="Helical" evidence="6">
    <location>
        <begin position="203"/>
        <end position="225"/>
    </location>
</feature>
<evidence type="ECO:0000256" key="5">
    <source>
        <dbReference type="ARBA" id="ARBA00023136"/>
    </source>
</evidence>
<evidence type="ECO:0000313" key="8">
    <source>
        <dbReference type="EMBL" id="KAG9192175.1"/>
    </source>
</evidence>
<feature type="transmembrane region" description="Helical" evidence="6">
    <location>
        <begin position="365"/>
        <end position="388"/>
    </location>
</feature>
<evidence type="ECO:0000256" key="3">
    <source>
        <dbReference type="ARBA" id="ARBA00022692"/>
    </source>
</evidence>
<comment type="subcellular location">
    <subcellularLocation>
        <location evidence="1">Membrane</location>
        <topology evidence="1">Multi-pass membrane protein</topology>
    </subcellularLocation>
</comment>
<dbReference type="AlphaFoldDB" id="A0AAD4NSQ7"/>
<keyword evidence="4 6" id="KW-1133">Transmembrane helix</keyword>
<dbReference type="PROSITE" id="PS50850">
    <property type="entry name" value="MFS"/>
    <property type="match status" value="1"/>
</dbReference>
<evidence type="ECO:0000259" key="7">
    <source>
        <dbReference type="PROSITE" id="PS50850"/>
    </source>
</evidence>
<feature type="domain" description="Major facilitator superfamily (MFS) profile" evidence="7">
    <location>
        <begin position="45"/>
        <end position="457"/>
    </location>
</feature>
<dbReference type="GO" id="GO:0022857">
    <property type="term" value="F:transmembrane transporter activity"/>
    <property type="evidence" value="ECO:0007669"/>
    <property type="project" value="InterPro"/>
</dbReference>
<feature type="transmembrane region" description="Helical" evidence="6">
    <location>
        <begin position="81"/>
        <end position="99"/>
    </location>
</feature>
<sequence>MSDIEKRYDPAVPDAAKESDEIGRQLEDIDPVLEAKIVRKLDLFVIPVVMLLYLLSFLDRVNIGNARLYGLQEDLNMSDSQFQTVVSILFVTILSEVPSNLVLKKLTPSRWIAFITVAWGIIATLTGIVQSYAGLIACRLLLGAVEGGLFPGMAVYLTFFYTKRELALRIGYLFVSAALAGACGGLLAYAIGHMDGTAGLRGWRWIIILEGIPTCILGIATWFILPDTPETAYFFTAEEKAFAAARLKRQTGYTKKAAEFHWEDVRKCVKDWKVWVFCFAQFGSDTMLYGYSTFLPTIIRSINTTASSAMVQVLTIPCYALGAITYLVVARFSDKQQKRGFYTILLGVVSVVGYAMLISDASASVHYAGCFLVAMGLYVCVGLPLAWLPTNLPRYGKRTTATGLQLSIGNCAGIMSAFIYPTADRPRFIKGHGITMAMVGFACICYAVMWFQLGRINSRREKGEEEHLVEGMTEEDVAEMGDDSPRFRYTI</sequence>
<dbReference type="FunFam" id="1.20.1250.20:FF:000034">
    <property type="entry name" value="MFS general substrate transporter"/>
    <property type="match status" value="1"/>
</dbReference>
<feature type="transmembrane region" description="Helical" evidence="6">
    <location>
        <begin position="400"/>
        <end position="420"/>
    </location>
</feature>
<gene>
    <name evidence="8" type="ORF">G6011_10909</name>
</gene>